<evidence type="ECO:0000313" key="6">
    <source>
        <dbReference type="EMBL" id="SFR24997.1"/>
    </source>
</evidence>
<dbReference type="EMBL" id="FOYJ01000013">
    <property type="protein sequence ID" value="SFR24997.1"/>
    <property type="molecule type" value="Genomic_DNA"/>
</dbReference>
<dbReference type="GO" id="GO:0046872">
    <property type="term" value="F:metal ion binding"/>
    <property type="evidence" value="ECO:0007669"/>
    <property type="project" value="UniProtKB-KW"/>
</dbReference>
<reference evidence="8 9" key="1">
    <citation type="submission" date="2016-10" db="EMBL/GenBank/DDBJ databases">
        <authorList>
            <person name="Varghese N."/>
            <person name="Submissions S."/>
        </authorList>
    </citation>
    <scope>NUCLEOTIDE SEQUENCE [LARGE SCALE GENOMIC DNA]</scope>
    <source>
        <strain evidence="7 8">NFIX06</strain>
        <strain evidence="6 9">NFIX08</strain>
    </source>
</reference>
<dbReference type="EMBL" id="FPAV01000011">
    <property type="protein sequence ID" value="SFU06135.1"/>
    <property type="molecule type" value="Genomic_DNA"/>
</dbReference>
<dbReference type="Pfam" id="PF03055">
    <property type="entry name" value="RPE65"/>
    <property type="match status" value="1"/>
</dbReference>
<dbReference type="Proteomes" id="UP000199173">
    <property type="component" value="Unassembled WGS sequence"/>
</dbReference>
<dbReference type="InterPro" id="IPR004294">
    <property type="entry name" value="Carotenoid_Oase"/>
</dbReference>
<dbReference type="AlphaFoldDB" id="A0AAX2EY91"/>
<comment type="caution">
    <text evidence="6">The sequence shown here is derived from an EMBL/GenBank/DDBJ whole genome shotgun (WGS) entry which is preliminary data.</text>
</comment>
<dbReference type="Proteomes" id="UP000198760">
    <property type="component" value="Unassembled WGS sequence"/>
</dbReference>
<feature type="binding site" evidence="5">
    <location>
        <position position="219"/>
    </location>
    <ligand>
        <name>Fe cation</name>
        <dbReference type="ChEBI" id="CHEBI:24875"/>
        <note>catalytic</note>
    </ligand>
</feature>
<evidence type="ECO:0000256" key="3">
    <source>
        <dbReference type="ARBA" id="ARBA00023002"/>
    </source>
</evidence>
<evidence type="ECO:0000256" key="4">
    <source>
        <dbReference type="ARBA" id="ARBA00023004"/>
    </source>
</evidence>
<comment type="similarity">
    <text evidence="1">Belongs to the carotenoid oxygenase family.</text>
</comment>
<dbReference type="PANTHER" id="PTHR10543">
    <property type="entry name" value="BETA-CAROTENE DIOXYGENASE"/>
    <property type="match status" value="1"/>
</dbReference>
<evidence type="ECO:0000313" key="8">
    <source>
        <dbReference type="Proteomes" id="UP000198760"/>
    </source>
</evidence>
<dbReference type="PANTHER" id="PTHR10543:SF89">
    <property type="entry name" value="CAROTENOID 9,10(9',10')-CLEAVAGE DIOXYGENASE 1"/>
    <property type="match status" value="1"/>
</dbReference>
<feature type="binding site" evidence="5">
    <location>
        <position position="477"/>
    </location>
    <ligand>
        <name>Fe cation</name>
        <dbReference type="ChEBI" id="CHEBI:24875"/>
        <note>catalytic</note>
    </ligand>
</feature>
<keyword evidence="6" id="KW-0223">Dioxygenase</keyword>
<evidence type="ECO:0000256" key="1">
    <source>
        <dbReference type="ARBA" id="ARBA00006787"/>
    </source>
</evidence>
<name>A0AAX2EY91_9ENTR</name>
<sequence length="484" mass="55751">MWTKNNPFLRGPYEPLYTEYKVNELHVEGSIPRELKGTLYRVASNQQFEPLNPDKFHWFDGDGMVHAFRLEDGKASYSNRFVETEGLKVERGAGKALYNGIMGYSNTPQPPLPEGAPRIKATANINVIRLGDKLLAMHEVEHHYWELDPVTLETLGTFNFNGQVEGMLTAHPHFDSVTKEWIFYALDNENHFVECFSTDVDGTITARHRVPLSFTPWNHDVIFTRQHYIFFFGLISWRPWSDELIQKGKSSWFVAPDQDRNARILFVDRKTGEAIWLHPENSEYMIGHFLNAYQDEEDTIIDASTTPVSNAILQFNPSDYYPFPLVDGPSAFEQPQLWRFVINLRQGTVRHHRIGDFSAEFVRPNETILGSPHRYGYMAGVHDPKPESRGFNCLIKHDYQTGTTEFQHVTRELDLVVGEPIFVPHPEAKEEDHGWILAVWYHPLRNASELVILDATDFSGKPVARIKLDHHVPLGFHGNWIADR</sequence>
<organism evidence="6 9">
    <name type="scientific">Kosakonia radicincitans</name>
    <dbReference type="NCBI Taxonomy" id="283686"/>
    <lineage>
        <taxon>Bacteria</taxon>
        <taxon>Pseudomonadati</taxon>
        <taxon>Pseudomonadota</taxon>
        <taxon>Gammaproteobacteria</taxon>
        <taxon>Enterobacterales</taxon>
        <taxon>Enterobacteriaceae</taxon>
        <taxon>Kosakonia</taxon>
    </lineage>
</organism>
<dbReference type="GO" id="GO:0010436">
    <property type="term" value="F:carotenoid dioxygenase activity"/>
    <property type="evidence" value="ECO:0007669"/>
    <property type="project" value="TreeGrafter"/>
</dbReference>
<comment type="cofactor">
    <cofactor evidence="5">
        <name>Fe(2+)</name>
        <dbReference type="ChEBI" id="CHEBI:29033"/>
    </cofactor>
    <text evidence="5">Binds 1 Fe(2+) ion per subunit.</text>
</comment>
<feature type="binding site" evidence="5">
    <location>
        <position position="171"/>
    </location>
    <ligand>
        <name>Fe cation</name>
        <dbReference type="ChEBI" id="CHEBI:24875"/>
        <note>catalytic</note>
    </ligand>
</feature>
<gene>
    <name evidence="7" type="ORF">SAMN03159428_03787</name>
    <name evidence="6" type="ORF">SAMN03159514_04514</name>
</gene>
<keyword evidence="8" id="KW-1185">Reference proteome</keyword>
<evidence type="ECO:0000256" key="2">
    <source>
        <dbReference type="ARBA" id="ARBA00022723"/>
    </source>
</evidence>
<evidence type="ECO:0000313" key="9">
    <source>
        <dbReference type="Proteomes" id="UP000199173"/>
    </source>
</evidence>
<evidence type="ECO:0000313" key="7">
    <source>
        <dbReference type="EMBL" id="SFU06135.1"/>
    </source>
</evidence>
<evidence type="ECO:0000256" key="5">
    <source>
        <dbReference type="PIRSR" id="PIRSR604294-1"/>
    </source>
</evidence>
<feature type="binding site" evidence="5">
    <location>
        <position position="288"/>
    </location>
    <ligand>
        <name>Fe cation</name>
        <dbReference type="ChEBI" id="CHEBI:24875"/>
        <note>catalytic</note>
    </ligand>
</feature>
<dbReference type="GO" id="GO:0016121">
    <property type="term" value="P:carotene catabolic process"/>
    <property type="evidence" value="ECO:0007669"/>
    <property type="project" value="TreeGrafter"/>
</dbReference>
<dbReference type="RefSeq" id="WP_072440336.1">
    <property type="nucleotide sequence ID" value="NZ_FONC01000010.1"/>
</dbReference>
<accession>A0AAX2EY91</accession>
<keyword evidence="4 5" id="KW-0408">Iron</keyword>
<protein>
    <submittedName>
        <fullName evidence="6">Carotenoid cleavage dioxygenase</fullName>
    </submittedName>
</protein>
<keyword evidence="3" id="KW-0560">Oxidoreductase</keyword>
<keyword evidence="2 5" id="KW-0479">Metal-binding</keyword>
<proteinExistence type="inferred from homology"/>